<evidence type="ECO:0000313" key="1">
    <source>
        <dbReference type="EMBL" id="QXE24570.1"/>
    </source>
</evidence>
<evidence type="ECO:0000313" key="2">
    <source>
        <dbReference type="Proteomes" id="UP000683511"/>
    </source>
</evidence>
<name>A0A975Y5T4_9NOST</name>
<accession>A0A975Y5T4</accession>
<dbReference type="AlphaFoldDB" id="A0A975Y5T4"/>
<proteinExistence type="predicted"/>
<dbReference type="KEGG" id="rsin:B6N60_03275"/>
<sequence>MSDLGIETSAYITLFRLINRSIPNSVTKTPSPFCEPVILDLLDAVNQFILAIP</sequence>
<organism evidence="1 2">
    <name type="scientific">Richelia sinica FACHB-800</name>
    <dbReference type="NCBI Taxonomy" id="1357546"/>
    <lineage>
        <taxon>Bacteria</taxon>
        <taxon>Bacillati</taxon>
        <taxon>Cyanobacteriota</taxon>
        <taxon>Cyanophyceae</taxon>
        <taxon>Nostocales</taxon>
        <taxon>Nostocaceae</taxon>
        <taxon>Richelia</taxon>
    </lineage>
</organism>
<reference evidence="1" key="1">
    <citation type="submission" date="2017-04" db="EMBL/GenBank/DDBJ databases">
        <title>Genome deletions in a multicellular cyanobacterial endosymbiont for morphological adaptation in marine diatoms.</title>
        <authorList>
            <person name="Wang Y."/>
            <person name="Gao H."/>
            <person name="Li R."/>
            <person name="Xu X."/>
        </authorList>
    </citation>
    <scope>NUCLEOTIDE SEQUENCE</scope>
    <source>
        <strain evidence="1">FACHB 800</strain>
    </source>
</reference>
<keyword evidence="2" id="KW-1185">Reference proteome</keyword>
<dbReference type="Proteomes" id="UP000683511">
    <property type="component" value="Chromosome"/>
</dbReference>
<gene>
    <name evidence="1" type="ORF">B6N60_03275</name>
</gene>
<dbReference type="EMBL" id="CP021056">
    <property type="protein sequence ID" value="QXE24570.1"/>
    <property type="molecule type" value="Genomic_DNA"/>
</dbReference>
<protein>
    <submittedName>
        <fullName evidence="1">Uncharacterized protein</fullName>
    </submittedName>
</protein>